<evidence type="ECO:0000256" key="2">
    <source>
        <dbReference type="ARBA" id="ARBA00010333"/>
    </source>
</evidence>
<dbReference type="SMART" id="SM00079">
    <property type="entry name" value="PBPe"/>
    <property type="match status" value="1"/>
</dbReference>
<evidence type="ECO:0000313" key="8">
    <source>
        <dbReference type="EMBL" id="STZ67273.1"/>
    </source>
</evidence>
<dbReference type="GO" id="GO:0030313">
    <property type="term" value="C:cell envelope"/>
    <property type="evidence" value="ECO:0007669"/>
    <property type="project" value="UniProtKB-SubCell"/>
</dbReference>
<evidence type="ECO:0000313" key="9">
    <source>
        <dbReference type="Proteomes" id="UP000254927"/>
    </source>
</evidence>
<evidence type="ECO:0000256" key="1">
    <source>
        <dbReference type="ARBA" id="ARBA00004196"/>
    </source>
</evidence>
<dbReference type="Gene3D" id="3.40.190.10">
    <property type="entry name" value="Periplasmic binding protein-like II"/>
    <property type="match status" value="2"/>
</dbReference>
<accession>A0A378TZB9</accession>
<gene>
    <name evidence="8" type="primary">argT</name>
    <name evidence="8" type="ORF">NCTC10660_00747</name>
</gene>
<evidence type="ECO:0000259" key="7">
    <source>
        <dbReference type="SMART" id="SM00079"/>
    </source>
</evidence>
<comment type="subcellular location">
    <subcellularLocation>
        <location evidence="1">Cell envelope</location>
    </subcellularLocation>
</comment>
<dbReference type="PANTHER" id="PTHR35936">
    <property type="entry name" value="MEMBRANE-BOUND LYTIC MUREIN TRANSGLYCOSYLASE F"/>
    <property type="match status" value="1"/>
</dbReference>
<feature type="domain" description="Solute-binding protein family 3/N-terminal" evidence="6">
    <location>
        <begin position="44"/>
        <end position="267"/>
    </location>
</feature>
<dbReference type="GeneID" id="93351746"/>
<dbReference type="Proteomes" id="UP000254927">
    <property type="component" value="Unassembled WGS sequence"/>
</dbReference>
<dbReference type="CDD" id="cd13624">
    <property type="entry name" value="PBP2_Arg_Lys_His"/>
    <property type="match status" value="1"/>
</dbReference>
<dbReference type="InterPro" id="IPR001320">
    <property type="entry name" value="Iontro_rcpt_C"/>
</dbReference>
<dbReference type="PROSITE" id="PS51257">
    <property type="entry name" value="PROKAR_LIPOPROTEIN"/>
    <property type="match status" value="1"/>
</dbReference>
<dbReference type="AlphaFoldDB" id="A0A378TZB9"/>
<dbReference type="RefSeq" id="WP_074896028.1">
    <property type="nucleotide sequence ID" value="NZ_CP031252.1"/>
</dbReference>
<dbReference type="SUPFAM" id="SSF53850">
    <property type="entry name" value="Periplasmic binding protein-like II"/>
    <property type="match status" value="1"/>
</dbReference>
<dbReference type="SMART" id="SM00062">
    <property type="entry name" value="PBPb"/>
    <property type="match status" value="1"/>
</dbReference>
<proteinExistence type="inferred from homology"/>
<feature type="domain" description="Ionotropic glutamate receptor C-terminal" evidence="7">
    <location>
        <begin position="44"/>
        <end position="267"/>
    </location>
</feature>
<organism evidence="8 9">
    <name type="scientific">Neisseria elongata</name>
    <dbReference type="NCBI Taxonomy" id="495"/>
    <lineage>
        <taxon>Bacteria</taxon>
        <taxon>Pseudomonadati</taxon>
        <taxon>Pseudomonadota</taxon>
        <taxon>Betaproteobacteria</taxon>
        <taxon>Neisseriales</taxon>
        <taxon>Neisseriaceae</taxon>
        <taxon>Neisseria</taxon>
    </lineage>
</organism>
<dbReference type="GO" id="GO:0015276">
    <property type="term" value="F:ligand-gated monoatomic ion channel activity"/>
    <property type="evidence" value="ECO:0007669"/>
    <property type="project" value="InterPro"/>
</dbReference>
<comment type="similarity">
    <text evidence="2 4">Belongs to the bacterial solute-binding protein 3 family.</text>
</comment>
<feature type="chain" id="PRO_5016738909" evidence="5">
    <location>
        <begin position="19"/>
        <end position="267"/>
    </location>
</feature>
<keyword evidence="3 5" id="KW-0732">Signal</keyword>
<protein>
    <submittedName>
        <fullName evidence="8">ABC transporter periplasmic histidine-binding protein</fullName>
    </submittedName>
</protein>
<sequence>MSMKKWLATALACSALLAACGGQGQNQSQGQASAPAGAQGGEKVYRVAMNAEFAPFEFMDSANNIQGFDVDLVNAMAKAGNFKVEFKHQPWDSLFPALGNGDVDILASAVTITDDRKQTMDFSDPYYKITQVILVPQGKTIKSAEDLKQVNKVGVVTGTTGDLAASKTLGSDSTKIARFENIILVTKELENGGLDAVISDSAVIANYIKNNGSKGFSMVEIPDFTEENYGFAVRKGDTATVAMLNDALKKVRESGEYDKIADKYFAK</sequence>
<dbReference type="EMBL" id="UGQW01000002">
    <property type="protein sequence ID" value="STZ67273.1"/>
    <property type="molecule type" value="Genomic_DNA"/>
</dbReference>
<dbReference type="Pfam" id="PF00497">
    <property type="entry name" value="SBP_bac_3"/>
    <property type="match status" value="1"/>
</dbReference>
<dbReference type="PROSITE" id="PS01039">
    <property type="entry name" value="SBP_BACTERIAL_3"/>
    <property type="match status" value="1"/>
</dbReference>
<reference evidence="8 9" key="1">
    <citation type="submission" date="2018-06" db="EMBL/GenBank/DDBJ databases">
        <authorList>
            <consortium name="Pathogen Informatics"/>
            <person name="Doyle S."/>
        </authorList>
    </citation>
    <scope>NUCLEOTIDE SEQUENCE [LARGE SCALE GENOMIC DNA]</scope>
    <source>
        <strain evidence="8 9">NCTC10660</strain>
    </source>
</reference>
<evidence type="ECO:0000256" key="3">
    <source>
        <dbReference type="ARBA" id="ARBA00022729"/>
    </source>
</evidence>
<dbReference type="InterPro" id="IPR018313">
    <property type="entry name" value="SBP_3_CS"/>
</dbReference>
<feature type="signal peptide" evidence="5">
    <location>
        <begin position="1"/>
        <end position="18"/>
    </location>
</feature>
<dbReference type="GO" id="GO:0016020">
    <property type="term" value="C:membrane"/>
    <property type="evidence" value="ECO:0007669"/>
    <property type="project" value="InterPro"/>
</dbReference>
<evidence type="ECO:0000259" key="6">
    <source>
        <dbReference type="SMART" id="SM00062"/>
    </source>
</evidence>
<dbReference type="InterPro" id="IPR001638">
    <property type="entry name" value="Solute-binding_3/MltF_N"/>
</dbReference>
<dbReference type="PANTHER" id="PTHR35936:SF17">
    <property type="entry name" value="ARGININE-BINDING EXTRACELLULAR PROTEIN ARTP"/>
    <property type="match status" value="1"/>
</dbReference>
<evidence type="ECO:0000256" key="4">
    <source>
        <dbReference type="RuleBase" id="RU003744"/>
    </source>
</evidence>
<evidence type="ECO:0000256" key="5">
    <source>
        <dbReference type="SAM" id="SignalP"/>
    </source>
</evidence>
<name>A0A378TZB9_NEIEL</name>